<keyword evidence="7" id="KW-0067">ATP-binding</keyword>
<keyword evidence="3" id="KW-0479">Metal-binding</keyword>
<keyword evidence="5" id="KW-0378">Hydrolase</keyword>
<dbReference type="GO" id="GO:0009535">
    <property type="term" value="C:chloroplast thylakoid membrane"/>
    <property type="evidence" value="ECO:0007669"/>
    <property type="project" value="TreeGrafter"/>
</dbReference>
<sequence length="270" mass="30288">MAATMATTCPWGDDGGSNTVTERAQEYLRGDAKLGTLLGATRTNVHSQGTELGLGFFRGYVAHARARGNGILSSLPDFKCVPANPKIHYRLFFSEGPKKKKEPETNTDDHGNDYFCPFKLLFISSLVMVLITVALCYRREGQQINFQEFKYELLEPRLVDHIVVSVNKSVAKIYVRNTPRNQTDSEVVKGTLPAKGTGGQYKFYLNIGSVKSFEENLKAAQEELGLEPHDYVPVAYSFEVDWWEQELMRYGLTAIALFSGSFLLLLYMTT</sequence>
<dbReference type="GeneID" id="127745733"/>
<evidence type="ECO:0000256" key="7">
    <source>
        <dbReference type="ARBA" id="ARBA00022840"/>
    </source>
</evidence>
<evidence type="ECO:0000256" key="9">
    <source>
        <dbReference type="SAM" id="Phobius"/>
    </source>
</evidence>
<evidence type="ECO:0000256" key="2">
    <source>
        <dbReference type="ARBA" id="ARBA00022670"/>
    </source>
</evidence>
<evidence type="ECO:0000259" key="10">
    <source>
        <dbReference type="Pfam" id="PF06480"/>
    </source>
</evidence>
<proteinExistence type="predicted"/>
<keyword evidence="9" id="KW-0472">Membrane</keyword>
<evidence type="ECO:0000256" key="8">
    <source>
        <dbReference type="ARBA" id="ARBA00023049"/>
    </source>
</evidence>
<dbReference type="RefSeq" id="XP_052115294.1">
    <property type="nucleotide sequence ID" value="XM_052259334.1"/>
</dbReference>
<keyword evidence="2" id="KW-0645">Protease</keyword>
<organism evidence="11 12">
    <name type="scientific">Arachis duranensis</name>
    <name type="common">Wild peanut</name>
    <dbReference type="NCBI Taxonomy" id="130453"/>
    <lineage>
        <taxon>Eukaryota</taxon>
        <taxon>Viridiplantae</taxon>
        <taxon>Streptophyta</taxon>
        <taxon>Embryophyta</taxon>
        <taxon>Tracheophyta</taxon>
        <taxon>Spermatophyta</taxon>
        <taxon>Magnoliopsida</taxon>
        <taxon>eudicotyledons</taxon>
        <taxon>Gunneridae</taxon>
        <taxon>Pentapetalae</taxon>
        <taxon>rosids</taxon>
        <taxon>fabids</taxon>
        <taxon>Fabales</taxon>
        <taxon>Fabaceae</taxon>
        <taxon>Papilionoideae</taxon>
        <taxon>50 kb inversion clade</taxon>
        <taxon>dalbergioids sensu lato</taxon>
        <taxon>Dalbergieae</taxon>
        <taxon>Pterocarpus clade</taxon>
        <taxon>Arachis</taxon>
    </lineage>
</organism>
<dbReference type="KEGG" id="adu:127745733"/>
<keyword evidence="9" id="KW-0812">Transmembrane</keyword>
<evidence type="ECO:0000256" key="6">
    <source>
        <dbReference type="ARBA" id="ARBA00022833"/>
    </source>
</evidence>
<protein>
    <submittedName>
        <fullName evidence="12">ATP-dependent zinc metalloprotease FTSH 3, mitochondrial-like</fullName>
    </submittedName>
</protein>
<keyword evidence="9" id="KW-1133">Transmembrane helix</keyword>
<keyword evidence="4" id="KW-0547">Nucleotide-binding</keyword>
<keyword evidence="8" id="KW-0482">Metalloprotease</keyword>
<accession>A0A9C6WRG4</accession>
<dbReference type="Pfam" id="PF06480">
    <property type="entry name" value="FtsH_ext"/>
    <property type="match status" value="1"/>
</dbReference>
<feature type="transmembrane region" description="Helical" evidence="9">
    <location>
        <begin position="247"/>
        <end position="268"/>
    </location>
</feature>
<name>A0A9C6WRG4_ARADU</name>
<gene>
    <name evidence="12" type="primary">LOC127745733</name>
</gene>
<dbReference type="GO" id="GO:0005745">
    <property type="term" value="C:m-AAA complex"/>
    <property type="evidence" value="ECO:0007669"/>
    <property type="project" value="TreeGrafter"/>
</dbReference>
<reference evidence="11" key="1">
    <citation type="journal article" date="2016" name="Nat. Genet.">
        <title>The genome sequences of Arachis duranensis and Arachis ipaensis, the diploid ancestors of cultivated peanut.</title>
        <authorList>
            <person name="Bertioli D.J."/>
            <person name="Cannon S.B."/>
            <person name="Froenicke L."/>
            <person name="Huang G."/>
            <person name="Farmer A.D."/>
            <person name="Cannon E.K."/>
            <person name="Liu X."/>
            <person name="Gao D."/>
            <person name="Clevenger J."/>
            <person name="Dash S."/>
            <person name="Ren L."/>
            <person name="Moretzsohn M.C."/>
            <person name="Shirasawa K."/>
            <person name="Huang W."/>
            <person name="Vidigal B."/>
            <person name="Abernathy B."/>
            <person name="Chu Y."/>
            <person name="Niederhuth C.E."/>
            <person name="Umale P."/>
            <person name="Araujo A.C."/>
            <person name="Kozik A."/>
            <person name="Kim K.D."/>
            <person name="Burow M.D."/>
            <person name="Varshney R.K."/>
            <person name="Wang X."/>
            <person name="Zhang X."/>
            <person name="Barkley N."/>
            <person name="Guimaraes P.M."/>
            <person name="Isobe S."/>
            <person name="Guo B."/>
            <person name="Liao B."/>
            <person name="Stalker H.T."/>
            <person name="Schmitz R.J."/>
            <person name="Scheffler B.E."/>
            <person name="Leal-Bertioli S.C."/>
            <person name="Xun X."/>
            <person name="Jackson S.A."/>
            <person name="Michelmore R."/>
            <person name="Ozias-Akins P."/>
        </authorList>
    </citation>
    <scope>NUCLEOTIDE SEQUENCE [LARGE SCALE GENOMIC DNA]</scope>
    <source>
        <strain evidence="11">cv. V14167</strain>
    </source>
</reference>
<evidence type="ECO:0000313" key="12">
    <source>
        <dbReference type="RefSeq" id="XP_052115294.1"/>
    </source>
</evidence>
<dbReference type="GO" id="GO:0034982">
    <property type="term" value="P:mitochondrial protein processing"/>
    <property type="evidence" value="ECO:0007669"/>
    <property type="project" value="TreeGrafter"/>
</dbReference>
<evidence type="ECO:0000256" key="3">
    <source>
        <dbReference type="ARBA" id="ARBA00022723"/>
    </source>
</evidence>
<evidence type="ECO:0000256" key="5">
    <source>
        <dbReference type="ARBA" id="ARBA00022801"/>
    </source>
</evidence>
<evidence type="ECO:0000256" key="4">
    <source>
        <dbReference type="ARBA" id="ARBA00022741"/>
    </source>
</evidence>
<dbReference type="InterPro" id="IPR011546">
    <property type="entry name" value="Pept_M41_FtsH_extracell"/>
</dbReference>
<keyword evidence="11" id="KW-1185">Reference proteome</keyword>
<dbReference type="InterPro" id="IPR050928">
    <property type="entry name" value="ATP-dep_Zn_Metalloprotease"/>
</dbReference>
<dbReference type="GO" id="GO:0005524">
    <property type="term" value="F:ATP binding"/>
    <property type="evidence" value="ECO:0007669"/>
    <property type="project" value="UniProtKB-KW"/>
</dbReference>
<feature type="domain" description="Peptidase M41 FtsH extracellular" evidence="10">
    <location>
        <begin position="121"/>
        <end position="229"/>
    </location>
</feature>
<feature type="transmembrane region" description="Helical" evidence="9">
    <location>
        <begin position="120"/>
        <end position="137"/>
    </location>
</feature>
<dbReference type="GO" id="GO:0004176">
    <property type="term" value="F:ATP-dependent peptidase activity"/>
    <property type="evidence" value="ECO:0007669"/>
    <property type="project" value="InterPro"/>
</dbReference>
<dbReference type="Gene3D" id="3.40.1690.20">
    <property type="match status" value="1"/>
</dbReference>
<keyword evidence="6" id="KW-0862">Zinc</keyword>
<dbReference type="PANTHER" id="PTHR43655:SF2">
    <property type="entry name" value="AFG3 LIKE MATRIX AAA PEPTIDASE SUBUNIT 2, ISOFORM A"/>
    <property type="match status" value="1"/>
</dbReference>
<evidence type="ECO:0000256" key="1">
    <source>
        <dbReference type="ARBA" id="ARBA00001947"/>
    </source>
</evidence>
<evidence type="ECO:0000313" key="11">
    <source>
        <dbReference type="Proteomes" id="UP000515211"/>
    </source>
</evidence>
<dbReference type="AlphaFoldDB" id="A0A9C6WRG4"/>
<comment type="cofactor">
    <cofactor evidence="1">
        <name>Zn(2+)</name>
        <dbReference type="ChEBI" id="CHEBI:29105"/>
    </cofactor>
</comment>
<dbReference type="PANTHER" id="PTHR43655">
    <property type="entry name" value="ATP-DEPENDENT PROTEASE"/>
    <property type="match status" value="1"/>
</dbReference>
<dbReference type="Proteomes" id="UP000515211">
    <property type="component" value="Chromosome 3"/>
</dbReference>
<dbReference type="GO" id="GO:0004222">
    <property type="term" value="F:metalloendopeptidase activity"/>
    <property type="evidence" value="ECO:0007669"/>
    <property type="project" value="InterPro"/>
</dbReference>
<reference evidence="12" key="2">
    <citation type="submission" date="2025-08" db="UniProtKB">
        <authorList>
            <consortium name="RefSeq"/>
        </authorList>
    </citation>
    <scope>IDENTIFICATION</scope>
    <source>
        <tissue evidence="12">Whole plant</tissue>
    </source>
</reference>
<dbReference type="GO" id="GO:0008270">
    <property type="term" value="F:zinc ion binding"/>
    <property type="evidence" value="ECO:0007669"/>
    <property type="project" value="InterPro"/>
</dbReference>